<keyword evidence="6 7" id="KW-0030">Aminoacyl-tRNA synthetase</keyword>
<dbReference type="Proteomes" id="UP000253792">
    <property type="component" value="Unassembled WGS sequence"/>
</dbReference>
<dbReference type="RefSeq" id="WP_114620809.1">
    <property type="nucleotide sequence ID" value="NZ_PPTP01000005.1"/>
</dbReference>
<dbReference type="SUPFAM" id="SSF52374">
    <property type="entry name" value="Nucleotidylyl transferase"/>
    <property type="match status" value="1"/>
</dbReference>
<feature type="binding site" evidence="7">
    <location>
        <position position="196"/>
    </location>
    <ligand>
        <name>L-glutamate</name>
        <dbReference type="ChEBI" id="CHEBI:29985"/>
    </ligand>
</feature>
<dbReference type="InterPro" id="IPR000924">
    <property type="entry name" value="Glu/Gln-tRNA-synth"/>
</dbReference>
<keyword evidence="3 7" id="KW-0547">Nucleotide-binding</keyword>
<dbReference type="PANTHER" id="PTHR43311:SF1">
    <property type="entry name" value="GLUTAMYL-Q TRNA(ASP) SYNTHETASE"/>
    <property type="match status" value="1"/>
</dbReference>
<dbReference type="OrthoDB" id="9807503at2"/>
<comment type="caution">
    <text evidence="10">The sequence shown here is derived from an EMBL/GenBank/DDBJ whole genome shotgun (WGS) entry which is preliminary data.</text>
</comment>
<feature type="binding site" evidence="7">
    <location>
        <position position="214"/>
    </location>
    <ligand>
        <name>L-glutamate</name>
        <dbReference type="ChEBI" id="CHEBI:29985"/>
    </ligand>
</feature>
<feature type="binding site" evidence="7">
    <location>
        <position position="113"/>
    </location>
    <ligand>
        <name>Zn(2+)</name>
        <dbReference type="ChEBI" id="CHEBI:29105"/>
    </ligand>
</feature>
<feature type="binding site" evidence="7">
    <location>
        <begin position="19"/>
        <end position="23"/>
    </location>
    <ligand>
        <name>L-glutamate</name>
        <dbReference type="ChEBI" id="CHEBI:29985"/>
    </ligand>
</feature>
<dbReference type="InterPro" id="IPR049940">
    <property type="entry name" value="GluQ/Sye"/>
</dbReference>
<dbReference type="EC" id="6.1.1.-" evidence="7"/>
<dbReference type="NCBIfam" id="TIGR03838">
    <property type="entry name" value="queuosine_YadB"/>
    <property type="match status" value="1"/>
</dbReference>
<evidence type="ECO:0000256" key="7">
    <source>
        <dbReference type="HAMAP-Rule" id="MF_01428"/>
    </source>
</evidence>
<dbReference type="InterPro" id="IPR020058">
    <property type="entry name" value="Glu/Gln-tRNA-synth_Ib_cat-dom"/>
</dbReference>
<keyword evidence="8" id="KW-0648">Protein biosynthesis</keyword>
<dbReference type="PROSITE" id="PS00178">
    <property type="entry name" value="AA_TRNA_LIGASE_I"/>
    <property type="match status" value="1"/>
</dbReference>
<keyword evidence="4 7" id="KW-0862">Zinc</keyword>
<dbReference type="STRING" id="1034345.GCA_000236865_00203"/>
<dbReference type="GO" id="GO:0005524">
    <property type="term" value="F:ATP binding"/>
    <property type="evidence" value="ECO:0007669"/>
    <property type="project" value="UniProtKB-KW"/>
</dbReference>
<dbReference type="InterPro" id="IPR022380">
    <property type="entry name" value="Glu-Q_tRNA(Asp)_Synthase"/>
</dbReference>
<dbReference type="AlphaFoldDB" id="A0A369LB57"/>
<keyword evidence="11" id="KW-1185">Reference proteome</keyword>
<protein>
    <recommendedName>
        <fullName evidence="7">Glutamyl-Q tRNA(Asp) synthetase</fullName>
        <shortName evidence="7">Glu-Q-RSs</shortName>
        <ecNumber evidence="7">6.1.1.-</ecNumber>
    </recommendedName>
</protein>
<feature type="binding site" evidence="7">
    <location>
        <position position="55"/>
    </location>
    <ligand>
        <name>L-glutamate</name>
        <dbReference type="ChEBI" id="CHEBI:29985"/>
    </ligand>
</feature>
<dbReference type="GO" id="GO:0008270">
    <property type="term" value="F:zinc ion binding"/>
    <property type="evidence" value="ECO:0007669"/>
    <property type="project" value="UniProtKB-UniRule"/>
</dbReference>
<evidence type="ECO:0000256" key="3">
    <source>
        <dbReference type="ARBA" id="ARBA00022741"/>
    </source>
</evidence>
<dbReference type="HAMAP" id="MF_01428">
    <property type="entry name" value="Glu_Q_tRNA_synth"/>
    <property type="match status" value="1"/>
</dbReference>
<feature type="short sequence motif" description="'HIGH' region" evidence="7">
    <location>
        <begin position="22"/>
        <end position="32"/>
    </location>
</feature>
<gene>
    <name evidence="7 10" type="primary">gluQ</name>
    <name evidence="10" type="ORF">C1880_06775</name>
</gene>
<dbReference type="NCBIfam" id="NF004315">
    <property type="entry name" value="PRK05710.1-4"/>
    <property type="match status" value="1"/>
</dbReference>
<organism evidence="10 11">
    <name type="scientific">Senegalimassilia anaerobia</name>
    <dbReference type="NCBI Taxonomy" id="1473216"/>
    <lineage>
        <taxon>Bacteria</taxon>
        <taxon>Bacillati</taxon>
        <taxon>Actinomycetota</taxon>
        <taxon>Coriobacteriia</taxon>
        <taxon>Coriobacteriales</taxon>
        <taxon>Coriobacteriaceae</taxon>
        <taxon>Senegalimassilia</taxon>
    </lineage>
</organism>
<dbReference type="NCBIfam" id="NF004314">
    <property type="entry name" value="PRK05710.1-3"/>
    <property type="match status" value="1"/>
</dbReference>
<keyword evidence="1 7" id="KW-0436">Ligase</keyword>
<name>A0A369LB57_9ACTN</name>
<dbReference type="GO" id="GO:0004818">
    <property type="term" value="F:glutamate-tRNA ligase activity"/>
    <property type="evidence" value="ECO:0007669"/>
    <property type="project" value="TreeGrafter"/>
</dbReference>
<evidence type="ECO:0000313" key="10">
    <source>
        <dbReference type="EMBL" id="RDB55385.1"/>
    </source>
</evidence>
<feature type="binding site" evidence="7">
    <location>
        <position position="255"/>
    </location>
    <ligand>
        <name>ATP</name>
        <dbReference type="ChEBI" id="CHEBI:30616"/>
    </ligand>
</feature>
<comment type="cofactor">
    <cofactor evidence="7">
        <name>Zn(2+)</name>
        <dbReference type="ChEBI" id="CHEBI:29105"/>
    </cofactor>
    <text evidence="7">Binds 1 zinc ion per subunit.</text>
</comment>
<dbReference type="Gene3D" id="3.40.50.620">
    <property type="entry name" value="HUPs"/>
    <property type="match status" value="1"/>
</dbReference>
<keyword evidence="2 7" id="KW-0479">Metal-binding</keyword>
<evidence type="ECO:0000256" key="6">
    <source>
        <dbReference type="ARBA" id="ARBA00023146"/>
    </source>
</evidence>
<evidence type="ECO:0000256" key="1">
    <source>
        <dbReference type="ARBA" id="ARBA00022598"/>
    </source>
</evidence>
<dbReference type="InterPro" id="IPR014729">
    <property type="entry name" value="Rossmann-like_a/b/a_fold"/>
</dbReference>
<evidence type="ECO:0000256" key="2">
    <source>
        <dbReference type="ARBA" id="ARBA00022723"/>
    </source>
</evidence>
<dbReference type="GO" id="GO:0005829">
    <property type="term" value="C:cytosol"/>
    <property type="evidence" value="ECO:0007669"/>
    <property type="project" value="TreeGrafter"/>
</dbReference>
<dbReference type="PRINTS" id="PR00987">
    <property type="entry name" value="TRNASYNTHGLU"/>
</dbReference>
<dbReference type="GO" id="GO:0006400">
    <property type="term" value="P:tRNA modification"/>
    <property type="evidence" value="ECO:0007669"/>
    <property type="project" value="InterPro"/>
</dbReference>
<feature type="binding site" evidence="7">
    <location>
        <position position="111"/>
    </location>
    <ligand>
        <name>Zn(2+)</name>
        <dbReference type="ChEBI" id="CHEBI:29105"/>
    </ligand>
</feature>
<feature type="binding site" evidence="7">
    <location>
        <position position="132"/>
    </location>
    <ligand>
        <name>Zn(2+)</name>
        <dbReference type="ChEBI" id="CHEBI:29105"/>
    </ligand>
</feature>
<dbReference type="GO" id="GO:0006424">
    <property type="term" value="P:glutamyl-tRNA aminoacylation"/>
    <property type="evidence" value="ECO:0007669"/>
    <property type="project" value="InterPro"/>
</dbReference>
<proteinExistence type="inferred from homology"/>
<dbReference type="EMBL" id="PPTP01000005">
    <property type="protein sequence ID" value="RDB55385.1"/>
    <property type="molecule type" value="Genomic_DNA"/>
</dbReference>
<feature type="binding site" evidence="7">
    <location>
        <position position="136"/>
    </location>
    <ligand>
        <name>Zn(2+)</name>
        <dbReference type="ChEBI" id="CHEBI:29105"/>
    </ligand>
</feature>
<evidence type="ECO:0000256" key="4">
    <source>
        <dbReference type="ARBA" id="ARBA00022833"/>
    </source>
</evidence>
<sequence length="319" mass="35583">MMAQSHYFEPNANRPVVGRFAPSPTGRMHAGNIYAALSAWLVAKSQGGTIVLRIEDLDRDRSKAEYISAVQRDFELLGLTWDHGPFFQHDRDEAYLEAFSALEREGLVYPCFCTRADLHAASAPHRGEKFVYPGTCCGLTAEQIAEKSLRRAPAQRLHVPDAAYSFEDMVQGRYEQNLAHDCGDFLIRRSDQAFAYQLAVVVDDAAQGVTSIVRGVDLLCSTPQQLYLQELLGLDHPRYAHIPLLVAEKNRRLSKRDHDAGIEELLVRFKTPEAIIGHIAGICGLAPTCDPATPEQLLATFDVARLPELFSDPVQIPWR</sequence>
<reference evidence="10 11" key="1">
    <citation type="journal article" date="2018" name="Elife">
        <title>Discovery and characterization of a prevalent human gut bacterial enzyme sufficient for the inactivation of a family of plant toxins.</title>
        <authorList>
            <person name="Koppel N."/>
            <person name="Bisanz J.E."/>
            <person name="Pandelia M.E."/>
            <person name="Turnbaugh P.J."/>
            <person name="Balskus E.P."/>
        </authorList>
    </citation>
    <scope>NUCLEOTIDE SEQUENCE [LARGE SCALE GENOMIC DNA]</scope>
    <source>
        <strain evidence="11">anaerobia AP69FAA</strain>
    </source>
</reference>
<evidence type="ECO:0000259" key="9">
    <source>
        <dbReference type="Pfam" id="PF00749"/>
    </source>
</evidence>
<dbReference type="PANTHER" id="PTHR43311">
    <property type="entry name" value="GLUTAMATE--TRNA LIGASE"/>
    <property type="match status" value="1"/>
</dbReference>
<feature type="short sequence motif" description="'KMSKS' region" evidence="7">
    <location>
        <begin position="252"/>
        <end position="256"/>
    </location>
</feature>
<accession>A0A369LB57</accession>
<comment type="function">
    <text evidence="7">Catalyzes the tRNA-independent activation of glutamate in presence of ATP and the subsequent transfer of glutamate onto a tRNA(Asp). Glutamate is transferred on the 2-amino-5-(4,5-dihydroxy-2-cyclopenten-1-yl) moiety of the queuosine in the wobble position of the QUC anticodon.</text>
</comment>
<evidence type="ECO:0000313" key="11">
    <source>
        <dbReference type="Proteomes" id="UP000253792"/>
    </source>
</evidence>
<evidence type="ECO:0000256" key="8">
    <source>
        <dbReference type="RuleBase" id="RU363037"/>
    </source>
</evidence>
<comment type="similarity">
    <text evidence="7">Belongs to the class-I aminoacyl-tRNA synthetase family. GluQ subfamily.</text>
</comment>
<evidence type="ECO:0000256" key="5">
    <source>
        <dbReference type="ARBA" id="ARBA00022840"/>
    </source>
</evidence>
<dbReference type="InterPro" id="IPR001412">
    <property type="entry name" value="aa-tRNA-synth_I_CS"/>
</dbReference>
<feature type="domain" description="Glutamyl/glutaminyl-tRNA synthetase class Ib catalytic" evidence="9">
    <location>
        <begin position="16"/>
        <end position="262"/>
    </location>
</feature>
<keyword evidence="5 7" id="KW-0067">ATP-binding</keyword>
<dbReference type="Pfam" id="PF00749">
    <property type="entry name" value="tRNA-synt_1c"/>
    <property type="match status" value="1"/>
</dbReference>